<accession>A0AA88DXA9</accession>
<protein>
    <submittedName>
        <fullName evidence="1">Uncharacterized protein</fullName>
    </submittedName>
</protein>
<proteinExistence type="predicted"/>
<comment type="caution">
    <text evidence="1">The sequence shown here is derived from an EMBL/GenBank/DDBJ whole genome shotgun (WGS) entry which is preliminary data.</text>
</comment>
<evidence type="ECO:0000313" key="2">
    <source>
        <dbReference type="Proteomes" id="UP001187192"/>
    </source>
</evidence>
<keyword evidence="2" id="KW-1185">Reference proteome</keyword>
<evidence type="ECO:0000313" key="1">
    <source>
        <dbReference type="EMBL" id="GMN62461.1"/>
    </source>
</evidence>
<dbReference type="EMBL" id="BTGU01000129">
    <property type="protein sequence ID" value="GMN62461.1"/>
    <property type="molecule type" value="Genomic_DNA"/>
</dbReference>
<dbReference type="AlphaFoldDB" id="A0AA88DXA9"/>
<gene>
    <name evidence="1" type="ORF">TIFTF001_031534</name>
</gene>
<organism evidence="1 2">
    <name type="scientific">Ficus carica</name>
    <name type="common">Common fig</name>
    <dbReference type="NCBI Taxonomy" id="3494"/>
    <lineage>
        <taxon>Eukaryota</taxon>
        <taxon>Viridiplantae</taxon>
        <taxon>Streptophyta</taxon>
        <taxon>Embryophyta</taxon>
        <taxon>Tracheophyta</taxon>
        <taxon>Spermatophyta</taxon>
        <taxon>Magnoliopsida</taxon>
        <taxon>eudicotyledons</taxon>
        <taxon>Gunneridae</taxon>
        <taxon>Pentapetalae</taxon>
        <taxon>rosids</taxon>
        <taxon>fabids</taxon>
        <taxon>Rosales</taxon>
        <taxon>Moraceae</taxon>
        <taxon>Ficeae</taxon>
        <taxon>Ficus</taxon>
    </lineage>
</organism>
<name>A0AA88DXA9_FICCA</name>
<reference evidence="1" key="1">
    <citation type="submission" date="2023-07" db="EMBL/GenBank/DDBJ databases">
        <title>draft genome sequence of fig (Ficus carica).</title>
        <authorList>
            <person name="Takahashi T."/>
            <person name="Nishimura K."/>
        </authorList>
    </citation>
    <scope>NUCLEOTIDE SEQUENCE</scope>
</reference>
<sequence>MHIDHKAEPKRAHPFTQEIMDVSLPEQFKMPQIAFNEGKMNPNDHIEISIGYMKIKISELFFYNFASTTTNYYCDVNNVEGKIPNTMFKKKEVKDSNLDRWHISPTFNIKQ</sequence>
<dbReference type="Proteomes" id="UP001187192">
    <property type="component" value="Unassembled WGS sequence"/>
</dbReference>